<comment type="caution">
    <text evidence="2">The sequence shown here is derived from an EMBL/GenBank/DDBJ whole genome shotgun (WGS) entry which is preliminary data.</text>
</comment>
<dbReference type="Pfam" id="PF18540">
    <property type="entry name" value="DUF5626"/>
    <property type="match status" value="1"/>
</dbReference>
<evidence type="ECO:0000313" key="3">
    <source>
        <dbReference type="Proteomes" id="UP000711736"/>
    </source>
</evidence>
<reference evidence="2 3" key="1">
    <citation type="journal article" date="2021" name="Environ. Microbiol.">
        <title>Genetic insights into the dark matter of the mammalian gut microbiota through targeted genome reconstruction.</title>
        <authorList>
            <person name="Lugli G.A."/>
            <person name="Alessandri G."/>
            <person name="Milani C."/>
            <person name="Viappiani A."/>
            <person name="Fontana F."/>
            <person name="Tarracchini C."/>
            <person name="Mancabelli L."/>
            <person name="Argentini C."/>
            <person name="Ruiz L."/>
            <person name="Margolles A."/>
            <person name="van Sinderen D."/>
            <person name="Turroni F."/>
            <person name="Ventura M."/>
        </authorList>
    </citation>
    <scope>NUCLEOTIDE SEQUENCE [LARGE SCALE GENOMIC DNA]</scope>
    <source>
        <strain evidence="2 3">LC6</strain>
    </source>
</reference>
<dbReference type="EMBL" id="JAFEJU010000011">
    <property type="protein sequence ID" value="MBT1175907.1"/>
    <property type="molecule type" value="Genomic_DNA"/>
</dbReference>
<dbReference type="Gene3D" id="2.60.40.3860">
    <property type="match status" value="1"/>
</dbReference>
<evidence type="ECO:0000259" key="1">
    <source>
        <dbReference type="Pfam" id="PF18540"/>
    </source>
</evidence>
<protein>
    <submittedName>
        <fullName evidence="2">DUF5626 family protein</fullName>
    </submittedName>
</protein>
<sequence>MKYRSFASRISILMVVLVSSIALVFAGTVPTYAAEVQPTAVAAEDGSIIFEGLDQLKPGEKLEYVTTTDSGDPVTIGIENATTARATKRWKIYREWLAFYDGYYINMSNNRITGTDSWWVNLIGGTYSDRTLTHTATMAEQKYTYSIQGWVSGTAWLRADVTGSGNNVKVTDGI</sequence>
<evidence type="ECO:0000313" key="2">
    <source>
        <dbReference type="EMBL" id="MBT1175907.1"/>
    </source>
</evidence>
<dbReference type="RefSeq" id="WP_214377084.1">
    <property type="nucleotide sequence ID" value="NZ_JAFEJU010000011.1"/>
</dbReference>
<proteinExistence type="predicted"/>
<gene>
    <name evidence="2" type="ORF">JS530_10445</name>
</gene>
<name>A0ABS5UZA7_9BIFI</name>
<dbReference type="Proteomes" id="UP000711736">
    <property type="component" value="Unassembled WGS sequence"/>
</dbReference>
<accession>A0ABS5UZA7</accession>
<organism evidence="2 3">
    <name type="scientific">Bifidobacterium colobi</name>
    <dbReference type="NCBI Taxonomy" id="2809026"/>
    <lineage>
        <taxon>Bacteria</taxon>
        <taxon>Bacillati</taxon>
        <taxon>Actinomycetota</taxon>
        <taxon>Actinomycetes</taxon>
        <taxon>Bifidobacteriales</taxon>
        <taxon>Bifidobacteriaceae</taxon>
        <taxon>Bifidobacterium</taxon>
    </lineage>
</organism>
<keyword evidence="3" id="KW-1185">Reference proteome</keyword>
<feature type="domain" description="DUF5626" evidence="1">
    <location>
        <begin position="59"/>
        <end position="168"/>
    </location>
</feature>
<dbReference type="InterPro" id="IPR040491">
    <property type="entry name" value="DUF5626"/>
</dbReference>